<name>A0AAI9F1T8_9BACT</name>
<evidence type="ECO:0000313" key="2">
    <source>
        <dbReference type="Proteomes" id="UP000003288"/>
    </source>
</evidence>
<dbReference type="Proteomes" id="UP000003288">
    <property type="component" value="Unassembled WGS sequence"/>
</dbReference>
<protein>
    <submittedName>
        <fullName evidence="1">Uncharacterized protein</fullName>
    </submittedName>
</protein>
<evidence type="ECO:0000313" key="1">
    <source>
        <dbReference type="EMBL" id="EDM22896.1"/>
    </source>
</evidence>
<comment type="caution">
    <text evidence="1">The sequence shown here is derived from an EMBL/GenBank/DDBJ whole genome shotgun (WGS) entry which is preliminary data.</text>
</comment>
<gene>
    <name evidence="1" type="ORF">CMTB2_04047</name>
</gene>
<organism evidence="1 2">
    <name type="scientific">Caminibacter mediatlanticus TB-2</name>
    <dbReference type="NCBI Taxonomy" id="391592"/>
    <lineage>
        <taxon>Bacteria</taxon>
        <taxon>Pseudomonadati</taxon>
        <taxon>Campylobacterota</taxon>
        <taxon>Epsilonproteobacteria</taxon>
        <taxon>Nautiliales</taxon>
        <taxon>Nautiliaceae</taxon>
        <taxon>Caminibacter</taxon>
    </lineage>
</organism>
<sequence>MHEDAKKLIENTINIFLTVDNAHLFTIRNESELLMKITY</sequence>
<proteinExistence type="predicted"/>
<dbReference type="AlphaFoldDB" id="A0AAI9F1T8"/>
<dbReference type="EMBL" id="ABCJ01000018">
    <property type="protein sequence ID" value="EDM22896.1"/>
    <property type="molecule type" value="Genomic_DNA"/>
</dbReference>
<accession>A0AAI9F1T8</accession>
<reference evidence="1 2" key="1">
    <citation type="journal article" date="2011" name="Stand. Genomic Sci.">
        <title>Draft genome sequence of Caminibacter mediatlanticus strain TB-2, an epsilonproteobacterium isolated from a deep-sea hydrothermal vent.</title>
        <authorList>
            <person name="Giovannelli D."/>
            <person name="Ferriera S."/>
            <person name="Johnson J."/>
            <person name="Kravitz S."/>
            <person name="Perez-Rodriguez I."/>
            <person name="Ricci J."/>
            <person name="O'Brien C."/>
            <person name="Voordeckers J.W."/>
            <person name="Bini E."/>
            <person name="Vetriani C."/>
        </authorList>
    </citation>
    <scope>NUCLEOTIDE SEQUENCE [LARGE SCALE GENOMIC DNA]</scope>
    <source>
        <strain evidence="1 2">TB-2</strain>
    </source>
</reference>